<protein>
    <submittedName>
        <fullName evidence="1">Uncharacterized protein</fullName>
    </submittedName>
</protein>
<name>A0ACB9S218_9MYRT</name>
<organism evidence="1 2">
    <name type="scientific">Melastoma candidum</name>
    <dbReference type="NCBI Taxonomy" id="119954"/>
    <lineage>
        <taxon>Eukaryota</taxon>
        <taxon>Viridiplantae</taxon>
        <taxon>Streptophyta</taxon>
        <taxon>Embryophyta</taxon>
        <taxon>Tracheophyta</taxon>
        <taxon>Spermatophyta</taxon>
        <taxon>Magnoliopsida</taxon>
        <taxon>eudicotyledons</taxon>
        <taxon>Gunneridae</taxon>
        <taxon>Pentapetalae</taxon>
        <taxon>rosids</taxon>
        <taxon>malvids</taxon>
        <taxon>Myrtales</taxon>
        <taxon>Melastomataceae</taxon>
        <taxon>Melastomatoideae</taxon>
        <taxon>Melastomateae</taxon>
        <taxon>Melastoma</taxon>
    </lineage>
</organism>
<evidence type="ECO:0000313" key="1">
    <source>
        <dbReference type="EMBL" id="KAI4384668.1"/>
    </source>
</evidence>
<gene>
    <name evidence="1" type="ORF">MLD38_002789</name>
</gene>
<accession>A0ACB9S218</accession>
<proteinExistence type="predicted"/>
<sequence length="171" mass="18207">MSSPGRSATPPKVVDLKCCRRSCNLLTLSPPWSAAAGGNTALLYHHGKLLALSKAGKPSKLDENMLHYYPSSLFKLQAGVYRLSSNQREEEEQRLSIPSIPLSPFPFPFPPLSRSERDCPSLTHFSLSLSSLSCGGILVVLPVGLGGGGGASSRLIRTPYSTVSVPLGMSP</sequence>
<dbReference type="EMBL" id="CM042881">
    <property type="protein sequence ID" value="KAI4384668.1"/>
    <property type="molecule type" value="Genomic_DNA"/>
</dbReference>
<evidence type="ECO:0000313" key="2">
    <source>
        <dbReference type="Proteomes" id="UP001057402"/>
    </source>
</evidence>
<dbReference type="Proteomes" id="UP001057402">
    <property type="component" value="Chromosome 2"/>
</dbReference>
<comment type="caution">
    <text evidence="1">The sequence shown here is derived from an EMBL/GenBank/DDBJ whole genome shotgun (WGS) entry which is preliminary data.</text>
</comment>
<keyword evidence="2" id="KW-1185">Reference proteome</keyword>
<reference evidence="2" key="1">
    <citation type="journal article" date="2023" name="Front. Plant Sci.">
        <title>Chromosomal-level genome assembly of Melastoma candidum provides insights into trichome evolution.</title>
        <authorList>
            <person name="Zhong Y."/>
            <person name="Wu W."/>
            <person name="Sun C."/>
            <person name="Zou P."/>
            <person name="Liu Y."/>
            <person name="Dai S."/>
            <person name="Zhou R."/>
        </authorList>
    </citation>
    <scope>NUCLEOTIDE SEQUENCE [LARGE SCALE GENOMIC DNA]</scope>
</reference>